<dbReference type="SMART" id="SM00398">
    <property type="entry name" value="HMG"/>
    <property type="match status" value="1"/>
</dbReference>
<dbReference type="InterPro" id="IPR050140">
    <property type="entry name" value="SRY-related_HMG-box_TF-like"/>
</dbReference>
<dbReference type="OrthoDB" id="6247875at2759"/>
<dbReference type="CDD" id="cd01389">
    <property type="entry name" value="HMG-box_ROX1-like"/>
    <property type="match status" value="1"/>
</dbReference>
<organism evidence="7 8">
    <name type="scientific">Cordyceps javanica</name>
    <dbReference type="NCBI Taxonomy" id="43265"/>
    <lineage>
        <taxon>Eukaryota</taxon>
        <taxon>Fungi</taxon>
        <taxon>Dikarya</taxon>
        <taxon>Ascomycota</taxon>
        <taxon>Pezizomycotina</taxon>
        <taxon>Sordariomycetes</taxon>
        <taxon>Hypocreomycetidae</taxon>
        <taxon>Hypocreales</taxon>
        <taxon>Cordycipitaceae</taxon>
        <taxon>Cordyceps</taxon>
    </lineage>
</organism>
<dbReference type="Pfam" id="PF00505">
    <property type="entry name" value="HMG_box"/>
    <property type="match status" value="1"/>
</dbReference>
<keyword evidence="8" id="KW-1185">Reference proteome</keyword>
<feature type="domain" description="HMG box" evidence="6">
    <location>
        <begin position="91"/>
        <end position="153"/>
    </location>
</feature>
<evidence type="ECO:0000256" key="4">
    <source>
        <dbReference type="PROSITE-ProRule" id="PRU00267"/>
    </source>
</evidence>
<keyword evidence="1" id="KW-0805">Transcription regulation</keyword>
<dbReference type="PANTHER" id="PTHR10270:SF161">
    <property type="entry name" value="SEX-DETERMINING REGION Y PROTEIN"/>
    <property type="match status" value="1"/>
</dbReference>
<keyword evidence="2 4" id="KW-0238">DNA-binding</keyword>
<dbReference type="SUPFAM" id="SSF47095">
    <property type="entry name" value="HMG-box"/>
    <property type="match status" value="1"/>
</dbReference>
<feature type="compositionally biased region" description="Low complexity" evidence="5">
    <location>
        <begin position="187"/>
        <end position="202"/>
    </location>
</feature>
<feature type="region of interest" description="Disordered" evidence="5">
    <location>
        <begin position="311"/>
        <end position="334"/>
    </location>
</feature>
<dbReference type="PROSITE" id="PS50118">
    <property type="entry name" value="HMG_BOX_2"/>
    <property type="match status" value="1"/>
</dbReference>
<keyword evidence="3" id="KW-0804">Transcription</keyword>
<keyword evidence="7" id="KW-0547">Nucleotide-binding</keyword>
<name>A0A545W5S9_9HYPO</name>
<evidence type="ECO:0000256" key="2">
    <source>
        <dbReference type="ARBA" id="ARBA00023125"/>
    </source>
</evidence>
<feature type="compositionally biased region" description="Basic and acidic residues" evidence="5">
    <location>
        <begin position="11"/>
        <end position="20"/>
    </location>
</feature>
<dbReference type="STRING" id="43265.A0A545W5S9"/>
<feature type="DNA-binding region" description="HMG box" evidence="4">
    <location>
        <begin position="91"/>
        <end position="153"/>
    </location>
</feature>
<feature type="region of interest" description="Disordered" evidence="5">
    <location>
        <begin position="33"/>
        <end position="60"/>
    </location>
</feature>
<sequence length="665" mass="73446">MTQVLSFAPRPIHDTTPHLPMDLDRAVRVSGPQGVFAPRRSPSPGSSSFTRKRAASLTSVDQTHGLYEQLSINTSGPAMKPDSSREAICLSFILYRQHHQSQVTADNPKLSNPEISKIIGEKWKHEVEDIKETWKKLAEEEKQRHQHQYPNYRYQPRRGSKVQGSWPNPPSGEESGRCVKCSGRTIATPRTPSTPVATPPSVKIGPHGQTALPSIDTSAPRRPSMDLSPVSTLPLPHQQLPPVRGYEDDPTSPDVKRRRANGAGNYHAVGRLHGAFSDVPPDPMRTSPEGGPYQPMRPYPHTSLPEISTIPRSHSGPMPPPPRRPGGGPWPEQEVARRHSGFDESLRLPPLQTAVSPSPVRAQSMDMRQPILPAPVFSLPVPQEKRSSNIEEAVMSIPFKRKLEALSRISRPLPIHSSEQDRSPVETRGAVIAVEGPNSQILHTVGQAVEKALLACSEVSLRCWIPDPETIETDGSQPTALTTGLSAYMKTILCWQEKSRQITAHVTSRRGGVSATDTRQTRNRNAGVLVRLDAPTLTETAPLSSLKTPVALMKEGYSLTISDKFASSTPNTDLYLPENHWQWMANMWRGTPGADLVVYVQVSEEDEIKKFGAVEIVKHAGLIVVRVPSGTTLDEATERRMAFELIEWMRDGTFLNAAPPRRRDD</sequence>
<dbReference type="GO" id="GO:0000978">
    <property type="term" value="F:RNA polymerase II cis-regulatory region sequence-specific DNA binding"/>
    <property type="evidence" value="ECO:0007669"/>
    <property type="project" value="TreeGrafter"/>
</dbReference>
<evidence type="ECO:0000259" key="6">
    <source>
        <dbReference type="PROSITE" id="PS50118"/>
    </source>
</evidence>
<protein>
    <submittedName>
        <fullName evidence="7">SNF2 family helicase</fullName>
    </submittedName>
</protein>
<keyword evidence="4" id="KW-0539">Nucleus</keyword>
<dbReference type="Gene3D" id="1.10.30.10">
    <property type="entry name" value="High mobility group box domain"/>
    <property type="match status" value="1"/>
</dbReference>
<dbReference type="GO" id="GO:0030154">
    <property type="term" value="P:cell differentiation"/>
    <property type="evidence" value="ECO:0007669"/>
    <property type="project" value="TreeGrafter"/>
</dbReference>
<dbReference type="Proteomes" id="UP000315783">
    <property type="component" value="Unassembled WGS sequence"/>
</dbReference>
<dbReference type="InterPro" id="IPR009071">
    <property type="entry name" value="HMG_box_dom"/>
</dbReference>
<evidence type="ECO:0000313" key="8">
    <source>
        <dbReference type="Proteomes" id="UP000315783"/>
    </source>
</evidence>
<feature type="region of interest" description="Disordered" evidence="5">
    <location>
        <begin position="1"/>
        <end position="20"/>
    </location>
</feature>
<proteinExistence type="predicted"/>
<reference evidence="7 8" key="1">
    <citation type="journal article" date="2019" name="Appl. Microbiol. Biotechnol.">
        <title>Genome sequence of Isaria javanica and comparative genome analysis insights into family S53 peptidase evolution in fungal entomopathogens.</title>
        <authorList>
            <person name="Lin R."/>
            <person name="Zhang X."/>
            <person name="Xin B."/>
            <person name="Zou M."/>
            <person name="Gao Y."/>
            <person name="Qin F."/>
            <person name="Hu Q."/>
            <person name="Xie B."/>
            <person name="Cheng X."/>
        </authorList>
    </citation>
    <scope>NUCLEOTIDE SEQUENCE [LARGE SCALE GENOMIC DNA]</scope>
    <source>
        <strain evidence="7 8">IJ1G</strain>
    </source>
</reference>
<dbReference type="InterPro" id="IPR036910">
    <property type="entry name" value="HMG_box_dom_sf"/>
</dbReference>
<comment type="caution">
    <text evidence="7">The sequence shown here is derived from an EMBL/GenBank/DDBJ whole genome shotgun (WGS) entry which is preliminary data.</text>
</comment>
<keyword evidence="7" id="KW-0378">Hydrolase</keyword>
<dbReference type="GO" id="GO:0005634">
    <property type="term" value="C:nucleus"/>
    <property type="evidence" value="ECO:0007669"/>
    <property type="project" value="UniProtKB-UniRule"/>
</dbReference>
<gene>
    <name evidence="7" type="ORF">IF1G_03323</name>
</gene>
<evidence type="ECO:0000256" key="1">
    <source>
        <dbReference type="ARBA" id="ARBA00023015"/>
    </source>
</evidence>
<feature type="compositionally biased region" description="Low complexity" evidence="5">
    <location>
        <begin position="38"/>
        <end position="48"/>
    </location>
</feature>
<feature type="region of interest" description="Disordered" evidence="5">
    <location>
        <begin position="271"/>
        <end position="295"/>
    </location>
</feature>
<keyword evidence="7" id="KW-0347">Helicase</keyword>
<evidence type="ECO:0000256" key="3">
    <source>
        <dbReference type="ARBA" id="ARBA00023163"/>
    </source>
</evidence>
<feature type="region of interest" description="Disordered" evidence="5">
    <location>
        <begin position="155"/>
        <end position="259"/>
    </location>
</feature>
<evidence type="ECO:0000256" key="5">
    <source>
        <dbReference type="SAM" id="MobiDB-lite"/>
    </source>
</evidence>
<accession>A0A545W5S9</accession>
<dbReference type="GO" id="GO:0000122">
    <property type="term" value="P:negative regulation of transcription by RNA polymerase II"/>
    <property type="evidence" value="ECO:0007669"/>
    <property type="project" value="TreeGrafter"/>
</dbReference>
<dbReference type="PANTHER" id="PTHR10270">
    <property type="entry name" value="SOX TRANSCRIPTION FACTOR"/>
    <property type="match status" value="1"/>
</dbReference>
<dbReference type="GO" id="GO:0004386">
    <property type="term" value="F:helicase activity"/>
    <property type="evidence" value="ECO:0007669"/>
    <property type="project" value="UniProtKB-KW"/>
</dbReference>
<dbReference type="GO" id="GO:0001228">
    <property type="term" value="F:DNA-binding transcription activator activity, RNA polymerase II-specific"/>
    <property type="evidence" value="ECO:0007669"/>
    <property type="project" value="TreeGrafter"/>
</dbReference>
<dbReference type="FunFam" id="1.10.30.10:FF:000041">
    <property type="entry name" value="HMG box family protein"/>
    <property type="match status" value="1"/>
</dbReference>
<dbReference type="AlphaFoldDB" id="A0A545W5S9"/>
<evidence type="ECO:0000313" key="7">
    <source>
        <dbReference type="EMBL" id="TQV97580.1"/>
    </source>
</evidence>
<dbReference type="EMBL" id="SPUK01000004">
    <property type="protein sequence ID" value="TQV97580.1"/>
    <property type="molecule type" value="Genomic_DNA"/>
</dbReference>
<keyword evidence="7" id="KW-0067">ATP-binding</keyword>